<name>A0A7X0NK37_9GAMM</name>
<evidence type="ECO:0000313" key="2">
    <source>
        <dbReference type="EMBL" id="MBB6544885.1"/>
    </source>
</evidence>
<feature type="signal peptide" evidence="1">
    <location>
        <begin position="1"/>
        <end position="28"/>
    </location>
</feature>
<accession>A0A7X0NK37</accession>
<keyword evidence="1" id="KW-0732">Signal</keyword>
<comment type="caution">
    <text evidence="2">The sequence shown here is derived from an EMBL/GenBank/DDBJ whole genome shotgun (WGS) entry which is preliminary data.</text>
</comment>
<dbReference type="InterPro" id="IPR036440">
    <property type="entry name" value="Peptidase_C15-like_sf"/>
</dbReference>
<sequence length="392" mass="44055">MLVNKFKPALIFTAIVAGTLLHNPLALANNMNELTVEEGRIALAQETMPQVFTRLEKRYQLFVEQITIARNYTALTQLIIRHGTGLWKDAVSDFSKQSQMDDRSLYWTRLQMQAALRKAKVFNDLLPMQQEKILWSFELLSRGQQDIRFDQGTHKKILVTGFDPFFLDKNINQSNPSGIAALALDDLTLSSDGIKAEVETLIFPVRFEDFDQGMVETLLAPYMKNVDMIVTISMGRKSFDLERYPALRRSAEAPDNLNVLTGASAKNPLIPLLNEMPLKGEEFVEFSLPAKAMQQAKGYFSVNDNNKVSTLTGTFDASSLKQLQNETSVEGSGGGYLSNEISYRSILLRNSYNPLLPVGHIHTPRISAYDPVTSEKIIKQIKQMLTLAITEI</sequence>
<gene>
    <name evidence="2" type="ORF">HNQ55_003419</name>
</gene>
<dbReference type="EMBL" id="JACHHU010000039">
    <property type="protein sequence ID" value="MBB6544885.1"/>
    <property type="molecule type" value="Genomic_DNA"/>
</dbReference>
<keyword evidence="3" id="KW-1185">Reference proteome</keyword>
<dbReference type="Gene3D" id="3.40.630.20">
    <property type="entry name" value="Peptidase C15, pyroglutamyl peptidase I-like"/>
    <property type="match status" value="1"/>
</dbReference>
<protein>
    <submittedName>
        <fullName evidence="2">Pyrrolidone-carboxylate peptidase</fullName>
    </submittedName>
</protein>
<evidence type="ECO:0000256" key="1">
    <source>
        <dbReference type="SAM" id="SignalP"/>
    </source>
</evidence>
<dbReference type="Proteomes" id="UP000537141">
    <property type="component" value="Unassembled WGS sequence"/>
</dbReference>
<feature type="chain" id="PRO_5030882852" evidence="1">
    <location>
        <begin position="29"/>
        <end position="392"/>
    </location>
</feature>
<dbReference type="RefSeq" id="WP_184426418.1">
    <property type="nucleotide sequence ID" value="NZ_AP027362.1"/>
</dbReference>
<reference evidence="2 3" key="1">
    <citation type="submission" date="2020-08" db="EMBL/GenBank/DDBJ databases">
        <title>Genomic Encyclopedia of Type Strains, Phase IV (KMG-IV): sequencing the most valuable type-strain genomes for metagenomic binning, comparative biology and taxonomic classification.</title>
        <authorList>
            <person name="Goeker M."/>
        </authorList>
    </citation>
    <scope>NUCLEOTIDE SEQUENCE [LARGE SCALE GENOMIC DNA]</scope>
    <source>
        <strain evidence="2 3">DSM 26287</strain>
    </source>
</reference>
<dbReference type="AlphaFoldDB" id="A0A7X0NK37"/>
<organism evidence="2 3">
    <name type="scientific">Thalassotalea piscium</name>
    <dbReference type="NCBI Taxonomy" id="1230533"/>
    <lineage>
        <taxon>Bacteria</taxon>
        <taxon>Pseudomonadati</taxon>
        <taxon>Pseudomonadota</taxon>
        <taxon>Gammaproteobacteria</taxon>
        <taxon>Alteromonadales</taxon>
        <taxon>Colwelliaceae</taxon>
        <taxon>Thalassotalea</taxon>
    </lineage>
</organism>
<dbReference type="SUPFAM" id="SSF53182">
    <property type="entry name" value="Pyrrolidone carboxyl peptidase (pyroglutamate aminopeptidase)"/>
    <property type="match status" value="1"/>
</dbReference>
<evidence type="ECO:0000313" key="3">
    <source>
        <dbReference type="Proteomes" id="UP000537141"/>
    </source>
</evidence>
<proteinExistence type="predicted"/>